<evidence type="ECO:0000313" key="2">
    <source>
        <dbReference type="EMBL" id="CAG8720558.1"/>
    </source>
</evidence>
<name>A0ABN7V3B4_GIGMA</name>
<evidence type="ECO:0000256" key="1">
    <source>
        <dbReference type="SAM" id="MobiDB-lite"/>
    </source>
</evidence>
<sequence length="360" mass="41013">MRLMRFREMEKGAEIVNNNVKGHMNNDRKYSKNVWNQPGVKRKLKVNLIRQENTNMDERTKIKYKAVEDSNLKRRNNLEMGCDESVDISKKRTFEGNQKSAESKIHVGAVVIMKALFDIIMQIDAIMKDLLESLMKSEYEGNNANNENDEHILTAQKAESDLVSTGNTEPREPAKPTDKDISGHDDSSNRGFNVIDMQQYMDQQFDTINRRFEQLEQANVNGSKVNNNLSNTVQMASVQHTPIQNHEATRNTNMGNNEDRTEVQSDLEEISIYRLYRTSIRAIVQGLSNQKAIETKWRKTETKTLHGQKTLGTATGPTSGTIEDNNALDKQGESYIRTIIAEGTCDKRAPTPSTEELEFH</sequence>
<dbReference type="EMBL" id="CAJVQB010008575">
    <property type="protein sequence ID" value="CAG8720558.1"/>
    <property type="molecule type" value="Genomic_DNA"/>
</dbReference>
<proteinExistence type="predicted"/>
<protein>
    <submittedName>
        <fullName evidence="2">43392_t:CDS:1</fullName>
    </submittedName>
</protein>
<organism evidence="2 3">
    <name type="scientific">Gigaspora margarita</name>
    <dbReference type="NCBI Taxonomy" id="4874"/>
    <lineage>
        <taxon>Eukaryota</taxon>
        <taxon>Fungi</taxon>
        <taxon>Fungi incertae sedis</taxon>
        <taxon>Mucoromycota</taxon>
        <taxon>Glomeromycotina</taxon>
        <taxon>Glomeromycetes</taxon>
        <taxon>Diversisporales</taxon>
        <taxon>Gigasporaceae</taxon>
        <taxon>Gigaspora</taxon>
    </lineage>
</organism>
<evidence type="ECO:0000313" key="3">
    <source>
        <dbReference type="Proteomes" id="UP000789901"/>
    </source>
</evidence>
<reference evidence="2 3" key="1">
    <citation type="submission" date="2021-06" db="EMBL/GenBank/DDBJ databases">
        <authorList>
            <person name="Kallberg Y."/>
            <person name="Tangrot J."/>
            <person name="Rosling A."/>
        </authorList>
    </citation>
    <scope>NUCLEOTIDE SEQUENCE [LARGE SCALE GENOMIC DNA]</scope>
    <source>
        <strain evidence="2 3">120-4 pot B 10/14</strain>
    </source>
</reference>
<accession>A0ABN7V3B4</accession>
<feature type="compositionally biased region" description="Basic and acidic residues" evidence="1">
    <location>
        <begin position="169"/>
        <end position="188"/>
    </location>
</feature>
<gene>
    <name evidence="2" type="ORF">GMARGA_LOCUS13483</name>
</gene>
<keyword evidence="3" id="KW-1185">Reference proteome</keyword>
<dbReference type="Proteomes" id="UP000789901">
    <property type="component" value="Unassembled WGS sequence"/>
</dbReference>
<comment type="caution">
    <text evidence="2">The sequence shown here is derived from an EMBL/GenBank/DDBJ whole genome shotgun (WGS) entry which is preliminary data.</text>
</comment>
<feature type="region of interest" description="Disordered" evidence="1">
    <location>
        <begin position="161"/>
        <end position="191"/>
    </location>
</feature>